<proteinExistence type="inferred from homology"/>
<accession>A0A7V2AV70</accession>
<dbReference type="PANTHER" id="PTHR43407:SF1">
    <property type="entry name" value="LENGSIN"/>
    <property type="match status" value="1"/>
</dbReference>
<dbReference type="Pfam" id="PF00120">
    <property type="entry name" value="Gln-synt_C"/>
    <property type="match status" value="1"/>
</dbReference>
<protein>
    <recommendedName>
        <fullName evidence="4">GS catalytic domain-containing protein</fullName>
    </recommendedName>
</protein>
<dbReference type="InterPro" id="IPR008146">
    <property type="entry name" value="Gln_synth_cat_dom"/>
</dbReference>
<feature type="non-terminal residue" evidence="5">
    <location>
        <position position="1"/>
    </location>
</feature>
<dbReference type="SMART" id="SM01230">
    <property type="entry name" value="Gln-synt_C"/>
    <property type="match status" value="1"/>
</dbReference>
<dbReference type="SUPFAM" id="SSF55931">
    <property type="entry name" value="Glutamine synthetase/guanido kinase"/>
    <property type="match status" value="1"/>
</dbReference>
<dbReference type="GO" id="GO:0019740">
    <property type="term" value="P:nitrogen utilization"/>
    <property type="evidence" value="ECO:0007669"/>
    <property type="project" value="TreeGrafter"/>
</dbReference>
<evidence type="ECO:0000256" key="3">
    <source>
        <dbReference type="RuleBase" id="RU000384"/>
    </source>
</evidence>
<dbReference type="EMBL" id="DSEC01000390">
    <property type="protein sequence ID" value="HER43900.1"/>
    <property type="molecule type" value="Genomic_DNA"/>
</dbReference>
<evidence type="ECO:0000313" key="5">
    <source>
        <dbReference type="EMBL" id="HER43900.1"/>
    </source>
</evidence>
<evidence type="ECO:0000256" key="2">
    <source>
        <dbReference type="PROSITE-ProRule" id="PRU01331"/>
    </source>
</evidence>
<dbReference type="Proteomes" id="UP000886069">
    <property type="component" value="Unassembled WGS sequence"/>
</dbReference>
<evidence type="ECO:0000259" key="4">
    <source>
        <dbReference type="PROSITE" id="PS51987"/>
    </source>
</evidence>
<name>A0A7V2AV70_UNCEI</name>
<dbReference type="GO" id="GO:0005737">
    <property type="term" value="C:cytoplasm"/>
    <property type="evidence" value="ECO:0007669"/>
    <property type="project" value="TreeGrafter"/>
</dbReference>
<dbReference type="Gene3D" id="3.30.590.10">
    <property type="entry name" value="Glutamine synthetase/guanido kinase, catalytic domain"/>
    <property type="match status" value="1"/>
</dbReference>
<reference evidence="5" key="1">
    <citation type="journal article" date="2020" name="mSystems">
        <title>Genome- and Community-Level Interaction Insights into Carbon Utilization and Element Cycling Functions of Hydrothermarchaeota in Hydrothermal Sediment.</title>
        <authorList>
            <person name="Zhou Z."/>
            <person name="Liu Y."/>
            <person name="Xu W."/>
            <person name="Pan J."/>
            <person name="Luo Z.H."/>
            <person name="Li M."/>
        </authorList>
    </citation>
    <scope>NUCLEOTIDE SEQUENCE [LARGE SCALE GENOMIC DNA]</scope>
    <source>
        <strain evidence="5">SpSt-1233</strain>
    </source>
</reference>
<organism evidence="5">
    <name type="scientific">Eiseniibacteriota bacterium</name>
    <dbReference type="NCBI Taxonomy" id="2212470"/>
    <lineage>
        <taxon>Bacteria</taxon>
        <taxon>Candidatus Eiseniibacteriota</taxon>
    </lineage>
</organism>
<dbReference type="GO" id="GO:0006542">
    <property type="term" value="P:glutamine biosynthetic process"/>
    <property type="evidence" value="ECO:0007669"/>
    <property type="project" value="TreeGrafter"/>
</dbReference>
<dbReference type="GO" id="GO:0004356">
    <property type="term" value="F:glutamine synthetase activity"/>
    <property type="evidence" value="ECO:0007669"/>
    <property type="project" value="InterPro"/>
</dbReference>
<dbReference type="PANTHER" id="PTHR43407">
    <property type="entry name" value="GLUTAMINE SYNTHETASE"/>
    <property type="match status" value="1"/>
</dbReference>
<comment type="caution">
    <text evidence="5">The sequence shown here is derived from an EMBL/GenBank/DDBJ whole genome shotgun (WGS) entry which is preliminary data.</text>
</comment>
<evidence type="ECO:0000256" key="1">
    <source>
        <dbReference type="ARBA" id="ARBA00009897"/>
    </source>
</evidence>
<gene>
    <name evidence="5" type="ORF">ENO08_05520</name>
</gene>
<dbReference type="GO" id="GO:0016020">
    <property type="term" value="C:membrane"/>
    <property type="evidence" value="ECO:0007669"/>
    <property type="project" value="TreeGrafter"/>
</dbReference>
<dbReference type="AlphaFoldDB" id="A0A7V2AV70"/>
<comment type="similarity">
    <text evidence="1 2 3">Belongs to the glutamine synthetase family.</text>
</comment>
<dbReference type="InterPro" id="IPR014746">
    <property type="entry name" value="Gln_synth/guanido_kin_cat_dom"/>
</dbReference>
<dbReference type="PROSITE" id="PS51987">
    <property type="entry name" value="GS_CATALYTIC"/>
    <property type="match status" value="1"/>
</dbReference>
<feature type="domain" description="GS catalytic" evidence="4">
    <location>
        <begin position="1"/>
        <end position="196"/>
    </location>
</feature>
<sequence length="196" mass="22065">PIFYSKNGYAGLSTRALQYIAGLLKHAPALLAITNPSTNSYKRLVPGFEAPVNCFFSLGNRSAAIRIPKYASRPEVKRMEFRPPDATGNIYLSMAAQLLAGIDGIRNKLDPSKLGFGPFDFNVFEMTREERSRIKALPGSLADALRELEKDHDFLLEGGVFDESMIEDWVKLKFDKDVRPVRNRTHPLEVQLYLDC</sequence>